<evidence type="ECO:0000313" key="3">
    <source>
        <dbReference type="Ensembl" id="ENSORLP00020023042.1"/>
    </source>
</evidence>
<dbReference type="AlphaFoldDB" id="A0A3P9LQY6"/>
<name>A0A3P9LQY6_ORYLA</name>
<dbReference type="Pfam" id="PF00078">
    <property type="entry name" value="RVT_1"/>
    <property type="match status" value="1"/>
</dbReference>
<evidence type="ECO:0000259" key="2">
    <source>
        <dbReference type="PROSITE" id="PS50878"/>
    </source>
</evidence>
<reference evidence="3" key="4">
    <citation type="submission" date="2025-09" db="UniProtKB">
        <authorList>
            <consortium name="Ensembl"/>
        </authorList>
    </citation>
    <scope>IDENTIFICATION</scope>
    <source>
        <strain evidence="3">HNI</strain>
    </source>
</reference>
<dbReference type="PANTHER" id="PTHR31635:SF196">
    <property type="entry name" value="REVERSE TRANSCRIPTASE DOMAIN-CONTAINING PROTEIN-RELATED"/>
    <property type="match status" value="1"/>
</dbReference>
<dbReference type="Proteomes" id="UP000265180">
    <property type="component" value="Chromosome 24"/>
</dbReference>
<reference evidence="3 4" key="2">
    <citation type="submission" date="2017-04" db="EMBL/GenBank/DDBJ databases">
        <title>CpG methylation of centromeres and impact of large insertions on vertebrate speciation.</title>
        <authorList>
            <person name="Ichikawa K."/>
            <person name="Yoshimura J."/>
            <person name="Morishita S."/>
        </authorList>
    </citation>
    <scope>NUCLEOTIDE SEQUENCE</scope>
    <source>
        <strain evidence="3 4">HNI</strain>
    </source>
</reference>
<keyword evidence="1" id="KW-0472">Membrane</keyword>
<accession>A0A3P9LQY6</accession>
<dbReference type="PROSITE" id="PS50878">
    <property type="entry name" value="RT_POL"/>
    <property type="match status" value="1"/>
</dbReference>
<dbReference type="Ensembl" id="ENSORLT00020010667.1">
    <property type="protein sequence ID" value="ENSORLP00020023042.1"/>
    <property type="gene ID" value="ENSORLG00020003581.1"/>
</dbReference>
<proteinExistence type="predicted"/>
<dbReference type="PANTHER" id="PTHR31635">
    <property type="entry name" value="REVERSE TRANSCRIPTASE DOMAIN-CONTAINING PROTEIN-RELATED"/>
    <property type="match status" value="1"/>
</dbReference>
<feature type="transmembrane region" description="Helical" evidence="1">
    <location>
        <begin position="777"/>
        <end position="806"/>
    </location>
</feature>
<sequence>MPLLLRALNYTHKEGRTPPSWKDAIITLIPKENKDRQNCTNYRPISMLNVDYKIYTSILTKRFETFIAELIDEDQTGFVRGRQTQDNIRRSLHVIHTITKNKIKAALISLDAEKAFDRVNWDFLYQTLEKFGFTQNSIKCIKAIYDKPTARIKINGSLTDRFELKRGTRRGCGISPTLFALYIEPLAQAIRQCEELEGIKIDGREQKIGLFADDVLLFLKNINTSMPKLMTLLKEFNSLAGYKLNILKTQTLLFNHSPSEKTASSYNIKWDNKRIKYLGVFLPKNLSLLFVENYNTVNSNINLDIKRWSTYPFDLTDRINVVKMNILPRLLFLFQSLPIEIPPKQYIEWDRMISRFIWEGKKPRIRYATLQLPKDKGGMSLPNLKLYFFAAQMCYICCWCDSEYYSRWKEIETCVSEHPIQTLLGEEDLPNNITTSLNPITTYTMELWQKVARQLKLKKEKKILKWIYLDKDFKPAKDDSTFNQWRTKVVTAFATITNKNKMRDFQDLKVEFGLTNHDFFRYLQVREYFNKAIRSEEGSEQNPVLEVIIGAYQHKTSKTISKLYRSLISCQKNTTLYVKEKWEKEMSITISEKEWYSTCASTQSSTTSLKWREFNWKNLMRFFITPSIKSKLSANPQMCWRQCGAVNANHSHIFWNCSQIGPFWHSIHHVLTNALRYTIPFKQVVLHLGNISETVIPQDQYLVKIFLIAARKAITRRWLKPEPPTLTDWTEIVEEIYIMEKMTFVLRLREGHFKEKWDRYIITHWSMYDISGMVADMFLFFSSLPFLLIYFYLLLSFFFFPFLLFVCKTLFV</sequence>
<evidence type="ECO:0000256" key="1">
    <source>
        <dbReference type="SAM" id="Phobius"/>
    </source>
</evidence>
<keyword evidence="1" id="KW-0812">Transmembrane</keyword>
<evidence type="ECO:0000313" key="4">
    <source>
        <dbReference type="Proteomes" id="UP000265180"/>
    </source>
</evidence>
<organism evidence="3 4">
    <name type="scientific">Oryzias latipes</name>
    <name type="common">Japanese rice fish</name>
    <name type="synonym">Japanese killifish</name>
    <dbReference type="NCBI Taxonomy" id="8090"/>
    <lineage>
        <taxon>Eukaryota</taxon>
        <taxon>Metazoa</taxon>
        <taxon>Chordata</taxon>
        <taxon>Craniata</taxon>
        <taxon>Vertebrata</taxon>
        <taxon>Euteleostomi</taxon>
        <taxon>Actinopterygii</taxon>
        <taxon>Neopterygii</taxon>
        <taxon>Teleostei</taxon>
        <taxon>Neoteleostei</taxon>
        <taxon>Acanthomorphata</taxon>
        <taxon>Ovalentaria</taxon>
        <taxon>Atherinomorphae</taxon>
        <taxon>Beloniformes</taxon>
        <taxon>Adrianichthyidae</taxon>
        <taxon>Oryziinae</taxon>
        <taxon>Oryzias</taxon>
    </lineage>
</organism>
<dbReference type="CDD" id="cd01650">
    <property type="entry name" value="RT_nLTR_like"/>
    <property type="match status" value="1"/>
</dbReference>
<reference key="1">
    <citation type="journal article" date="2007" name="Nature">
        <title>The medaka draft genome and insights into vertebrate genome evolution.</title>
        <authorList>
            <person name="Kasahara M."/>
            <person name="Naruse K."/>
            <person name="Sasaki S."/>
            <person name="Nakatani Y."/>
            <person name="Qu W."/>
            <person name="Ahsan B."/>
            <person name="Yamada T."/>
            <person name="Nagayasu Y."/>
            <person name="Doi K."/>
            <person name="Kasai Y."/>
            <person name="Jindo T."/>
            <person name="Kobayashi D."/>
            <person name="Shimada A."/>
            <person name="Toyoda A."/>
            <person name="Kuroki Y."/>
            <person name="Fujiyama A."/>
            <person name="Sasaki T."/>
            <person name="Shimizu A."/>
            <person name="Asakawa S."/>
            <person name="Shimizu N."/>
            <person name="Hashimoto S."/>
            <person name="Yang J."/>
            <person name="Lee Y."/>
            <person name="Matsushima K."/>
            <person name="Sugano S."/>
            <person name="Sakaizumi M."/>
            <person name="Narita T."/>
            <person name="Ohishi K."/>
            <person name="Haga S."/>
            <person name="Ohta F."/>
            <person name="Nomoto H."/>
            <person name="Nogata K."/>
            <person name="Morishita T."/>
            <person name="Endo T."/>
            <person name="Shin-I T."/>
            <person name="Takeda H."/>
            <person name="Morishita S."/>
            <person name="Kohara Y."/>
        </authorList>
    </citation>
    <scope>NUCLEOTIDE SEQUENCE [LARGE SCALE GENOMIC DNA]</scope>
    <source>
        <strain>Hd-rR</strain>
    </source>
</reference>
<dbReference type="InterPro" id="IPR043502">
    <property type="entry name" value="DNA/RNA_pol_sf"/>
</dbReference>
<feature type="domain" description="Reverse transcriptase" evidence="2">
    <location>
        <begin position="10"/>
        <end position="282"/>
    </location>
</feature>
<dbReference type="InterPro" id="IPR000477">
    <property type="entry name" value="RT_dom"/>
</dbReference>
<protein>
    <recommendedName>
        <fullName evidence="2">Reverse transcriptase domain-containing protein</fullName>
    </recommendedName>
</protein>
<reference evidence="3" key="3">
    <citation type="submission" date="2025-08" db="UniProtKB">
        <authorList>
            <consortium name="Ensembl"/>
        </authorList>
    </citation>
    <scope>IDENTIFICATION</scope>
    <source>
        <strain evidence="3">HNI</strain>
    </source>
</reference>
<keyword evidence="1" id="KW-1133">Transmembrane helix</keyword>
<dbReference type="SUPFAM" id="SSF56672">
    <property type="entry name" value="DNA/RNA polymerases"/>
    <property type="match status" value="1"/>
</dbReference>